<keyword evidence="2" id="KW-0238">DNA-binding</keyword>
<organism evidence="6 7">
    <name type="scientific">Azospirillum oryzae</name>
    <dbReference type="NCBI Taxonomy" id="286727"/>
    <lineage>
        <taxon>Bacteria</taxon>
        <taxon>Pseudomonadati</taxon>
        <taxon>Pseudomonadota</taxon>
        <taxon>Alphaproteobacteria</taxon>
        <taxon>Rhodospirillales</taxon>
        <taxon>Azospirillaceae</taxon>
        <taxon>Azospirillum</taxon>
    </lineage>
</organism>
<dbReference type="Gene3D" id="1.10.10.10">
    <property type="entry name" value="Winged helix-like DNA-binding domain superfamily/Winged helix DNA-binding domain"/>
    <property type="match status" value="1"/>
</dbReference>
<reference evidence="6 7" key="1">
    <citation type="submission" date="2017-04" db="EMBL/GenBank/DDBJ databases">
        <authorList>
            <person name="Afonso C.L."/>
            <person name="Miller P.J."/>
            <person name="Scott M.A."/>
            <person name="Spackman E."/>
            <person name="Goraichik I."/>
            <person name="Dimitrov K.M."/>
            <person name="Suarez D.L."/>
            <person name="Swayne D.E."/>
        </authorList>
    </citation>
    <scope>NUCLEOTIDE SEQUENCE [LARGE SCALE GENOMIC DNA]</scope>
    <source>
        <strain evidence="6 7">A2P</strain>
    </source>
</reference>
<protein>
    <submittedName>
        <fullName evidence="6">Transcriptional regulator, RpiR family</fullName>
    </submittedName>
</protein>
<evidence type="ECO:0000259" key="5">
    <source>
        <dbReference type="PROSITE" id="PS51464"/>
    </source>
</evidence>
<dbReference type="GO" id="GO:0003677">
    <property type="term" value="F:DNA binding"/>
    <property type="evidence" value="ECO:0007669"/>
    <property type="project" value="UniProtKB-KW"/>
</dbReference>
<dbReference type="InterPro" id="IPR036388">
    <property type="entry name" value="WH-like_DNA-bd_sf"/>
</dbReference>
<dbReference type="PANTHER" id="PTHR30514">
    <property type="entry name" value="GLUCOKINASE"/>
    <property type="match status" value="1"/>
</dbReference>
<name>A0A1X7FBF3_9PROT</name>
<dbReference type="OrthoDB" id="8582409at2"/>
<dbReference type="SUPFAM" id="SSF53697">
    <property type="entry name" value="SIS domain"/>
    <property type="match status" value="1"/>
</dbReference>
<feature type="domain" description="HTH rpiR-type" evidence="4">
    <location>
        <begin position="1"/>
        <end position="75"/>
    </location>
</feature>
<dbReference type="GO" id="GO:0097367">
    <property type="term" value="F:carbohydrate derivative binding"/>
    <property type="evidence" value="ECO:0007669"/>
    <property type="project" value="InterPro"/>
</dbReference>
<dbReference type="InterPro" id="IPR001347">
    <property type="entry name" value="SIS_dom"/>
</dbReference>
<evidence type="ECO:0000259" key="4">
    <source>
        <dbReference type="PROSITE" id="PS51071"/>
    </source>
</evidence>
<dbReference type="InterPro" id="IPR001387">
    <property type="entry name" value="Cro/C1-type_HTH"/>
</dbReference>
<evidence type="ECO:0000313" key="6">
    <source>
        <dbReference type="EMBL" id="SMF49662.1"/>
    </source>
</evidence>
<dbReference type="PROSITE" id="PS51464">
    <property type="entry name" value="SIS"/>
    <property type="match status" value="1"/>
</dbReference>
<accession>A0A1X7FBF3</accession>
<keyword evidence="3" id="KW-0804">Transcription</keyword>
<dbReference type="Pfam" id="PF01380">
    <property type="entry name" value="SIS"/>
    <property type="match status" value="1"/>
</dbReference>
<dbReference type="Pfam" id="PF01418">
    <property type="entry name" value="HTH_6"/>
    <property type="match status" value="1"/>
</dbReference>
<evidence type="ECO:0000256" key="3">
    <source>
        <dbReference type="ARBA" id="ARBA00023163"/>
    </source>
</evidence>
<dbReference type="STRING" id="286727.SAMN02982917_2482"/>
<evidence type="ECO:0000256" key="2">
    <source>
        <dbReference type="ARBA" id="ARBA00023125"/>
    </source>
</evidence>
<dbReference type="RefSeq" id="WP_085085686.1">
    <property type="nucleotide sequence ID" value="NZ_FXAK01000005.1"/>
</dbReference>
<dbReference type="GO" id="GO:0003700">
    <property type="term" value="F:DNA-binding transcription factor activity"/>
    <property type="evidence" value="ECO:0007669"/>
    <property type="project" value="InterPro"/>
</dbReference>
<evidence type="ECO:0000256" key="1">
    <source>
        <dbReference type="ARBA" id="ARBA00023015"/>
    </source>
</evidence>
<dbReference type="InterPro" id="IPR009057">
    <property type="entry name" value="Homeodomain-like_sf"/>
</dbReference>
<sequence>MLARIAAVRDQIRPSERKLADYAMAHPGDVINLSMAELADRVGVSEPTVARFCAALGCRGFREFKIKLAQDIAGGMPFLHQDLSAGLELESDGVGAGTVPGAVLAGKLFDRTIATLMQVRNNLPAEAVDRAADVLAAARRIEFYGSGNSGTVAEDIQRKFFRLGMPTVAYTDSHVYFASALTLAKGDAVVAVSSTGRTRDILDAVRNARKAGADVVALTRSGSPLAEMATVSLVADIADDFDIHSPMTVRIAHLVLGDILSIAVALRMGDTLQERLKRHDRAVDAHVSETVSARAGDS</sequence>
<dbReference type="AlphaFoldDB" id="A0A1X7FBF3"/>
<dbReference type="PROSITE" id="PS51071">
    <property type="entry name" value="HTH_RPIR"/>
    <property type="match status" value="1"/>
</dbReference>
<dbReference type="InterPro" id="IPR000281">
    <property type="entry name" value="HTH_RpiR"/>
</dbReference>
<dbReference type="InterPro" id="IPR035472">
    <property type="entry name" value="RpiR-like_SIS"/>
</dbReference>
<evidence type="ECO:0000313" key="7">
    <source>
        <dbReference type="Proteomes" id="UP000192936"/>
    </source>
</evidence>
<feature type="domain" description="SIS" evidence="5">
    <location>
        <begin position="131"/>
        <end position="270"/>
    </location>
</feature>
<gene>
    <name evidence="6" type="ORF">SAMN02982917_2482</name>
</gene>
<proteinExistence type="predicted"/>
<keyword evidence="1" id="KW-0805">Transcription regulation</keyword>
<dbReference type="SUPFAM" id="SSF46689">
    <property type="entry name" value="Homeodomain-like"/>
    <property type="match status" value="1"/>
</dbReference>
<dbReference type="GO" id="GO:1901135">
    <property type="term" value="P:carbohydrate derivative metabolic process"/>
    <property type="evidence" value="ECO:0007669"/>
    <property type="project" value="InterPro"/>
</dbReference>
<dbReference type="Gene3D" id="3.40.50.10490">
    <property type="entry name" value="Glucose-6-phosphate isomerase like protein, domain 1"/>
    <property type="match status" value="1"/>
</dbReference>
<dbReference type="InterPro" id="IPR046348">
    <property type="entry name" value="SIS_dom_sf"/>
</dbReference>
<dbReference type="PANTHER" id="PTHR30514:SF1">
    <property type="entry name" value="HTH-TYPE TRANSCRIPTIONAL REGULATOR HEXR-RELATED"/>
    <property type="match status" value="1"/>
</dbReference>
<dbReference type="CDD" id="cd05013">
    <property type="entry name" value="SIS_RpiR"/>
    <property type="match status" value="1"/>
</dbReference>
<dbReference type="InterPro" id="IPR047640">
    <property type="entry name" value="RpiR-like"/>
</dbReference>
<dbReference type="Proteomes" id="UP000192936">
    <property type="component" value="Unassembled WGS sequence"/>
</dbReference>
<dbReference type="CDD" id="cd00093">
    <property type="entry name" value="HTH_XRE"/>
    <property type="match status" value="1"/>
</dbReference>
<dbReference type="EMBL" id="FXAK01000005">
    <property type="protein sequence ID" value="SMF49662.1"/>
    <property type="molecule type" value="Genomic_DNA"/>
</dbReference>